<protein>
    <recommendedName>
        <fullName evidence="3">Spore coat protein</fullName>
    </recommendedName>
</protein>
<accession>A0A4Q0VML1</accession>
<organism evidence="1 2">
    <name type="scientific">Anaerobacillus alkaliphilus</name>
    <dbReference type="NCBI Taxonomy" id="1548597"/>
    <lineage>
        <taxon>Bacteria</taxon>
        <taxon>Bacillati</taxon>
        <taxon>Bacillota</taxon>
        <taxon>Bacilli</taxon>
        <taxon>Bacillales</taxon>
        <taxon>Bacillaceae</taxon>
        <taxon>Anaerobacillus</taxon>
    </lineage>
</organism>
<proteinExistence type="predicted"/>
<keyword evidence="2" id="KW-1185">Reference proteome</keyword>
<name>A0A4Q0VML1_9BACI</name>
<dbReference type="Proteomes" id="UP000290649">
    <property type="component" value="Unassembled WGS sequence"/>
</dbReference>
<evidence type="ECO:0008006" key="3">
    <source>
        <dbReference type="Google" id="ProtNLM"/>
    </source>
</evidence>
<dbReference type="OrthoDB" id="2382349at2"/>
<dbReference type="EMBL" id="QOUX01000047">
    <property type="protein sequence ID" value="RXI96274.1"/>
    <property type="molecule type" value="Genomic_DNA"/>
</dbReference>
<evidence type="ECO:0000313" key="1">
    <source>
        <dbReference type="EMBL" id="RXI96274.1"/>
    </source>
</evidence>
<dbReference type="AlphaFoldDB" id="A0A4Q0VML1"/>
<comment type="caution">
    <text evidence="1">The sequence shown here is derived from an EMBL/GenBank/DDBJ whole genome shotgun (WGS) entry which is preliminary data.</text>
</comment>
<reference evidence="1 2" key="1">
    <citation type="journal article" date="2019" name="Int. J. Syst. Evol. Microbiol.">
        <title>Anaerobacillus alkaliphilus sp. nov., a novel alkaliphilic and moderately halophilic bacterium.</title>
        <authorList>
            <person name="Borsodi A.K."/>
            <person name="Aszalos J.M."/>
            <person name="Bihari P."/>
            <person name="Nagy I."/>
            <person name="Schumann P."/>
            <person name="Sproer C."/>
            <person name="Kovacs A.L."/>
            <person name="Boka K."/>
            <person name="Dobosy P."/>
            <person name="Ovari M."/>
            <person name="Szili-Kovacs T."/>
            <person name="Toth E."/>
        </authorList>
    </citation>
    <scope>NUCLEOTIDE SEQUENCE [LARGE SCALE GENOMIC DNA]</scope>
    <source>
        <strain evidence="1 2">B16-10</strain>
    </source>
</reference>
<evidence type="ECO:0000313" key="2">
    <source>
        <dbReference type="Proteomes" id="UP000290649"/>
    </source>
</evidence>
<sequence length="72" mass="8309">MQPLTTKELEYIVDSMSNEDLLIKQCVAIIGSTQNQNVKQVCQTMVNQHQQHYQQLMNVMQQHQSMGTSQTQ</sequence>
<gene>
    <name evidence="1" type="ORF">DS745_21305</name>
</gene>
<dbReference type="RefSeq" id="WP_129080253.1">
    <property type="nucleotide sequence ID" value="NZ_QOUX01000047.1"/>
</dbReference>